<dbReference type="AlphaFoldDB" id="A0A3B1BJH3"/>
<evidence type="ECO:0000313" key="2">
    <source>
        <dbReference type="EMBL" id="VAX11934.1"/>
    </source>
</evidence>
<dbReference type="Pfam" id="PF00403">
    <property type="entry name" value="HMA"/>
    <property type="match status" value="1"/>
</dbReference>
<protein>
    <recommendedName>
        <fullName evidence="1">HMA domain-containing protein</fullName>
    </recommendedName>
</protein>
<name>A0A3B1BJH3_9ZZZZ</name>
<dbReference type="InterPro" id="IPR036163">
    <property type="entry name" value="HMA_dom_sf"/>
</dbReference>
<dbReference type="CDD" id="cd00371">
    <property type="entry name" value="HMA"/>
    <property type="match status" value="1"/>
</dbReference>
<accession>A0A3B1BJH3</accession>
<dbReference type="SUPFAM" id="SSF55008">
    <property type="entry name" value="HMA, heavy metal-associated domain"/>
    <property type="match status" value="1"/>
</dbReference>
<dbReference type="Gene3D" id="3.30.70.100">
    <property type="match status" value="1"/>
</dbReference>
<gene>
    <name evidence="2" type="ORF">MNBD_GAMMA24-2459</name>
</gene>
<organism evidence="2">
    <name type="scientific">hydrothermal vent metagenome</name>
    <dbReference type="NCBI Taxonomy" id="652676"/>
    <lineage>
        <taxon>unclassified sequences</taxon>
        <taxon>metagenomes</taxon>
        <taxon>ecological metagenomes</taxon>
    </lineage>
</organism>
<sequence length="67" mass="7110">MTEHLELDVENVKCAGCASAIEDGLKPVDGIEKVDVEIDNGHVSISGNALSESTIREKLAELGYPAK</sequence>
<dbReference type="GO" id="GO:0046872">
    <property type="term" value="F:metal ion binding"/>
    <property type="evidence" value="ECO:0007669"/>
    <property type="project" value="InterPro"/>
</dbReference>
<dbReference type="EMBL" id="UOFZ01000006">
    <property type="protein sequence ID" value="VAX11934.1"/>
    <property type="molecule type" value="Genomic_DNA"/>
</dbReference>
<evidence type="ECO:0000259" key="1">
    <source>
        <dbReference type="PROSITE" id="PS50846"/>
    </source>
</evidence>
<dbReference type="PROSITE" id="PS50846">
    <property type="entry name" value="HMA_2"/>
    <property type="match status" value="1"/>
</dbReference>
<proteinExistence type="predicted"/>
<reference evidence="2" key="1">
    <citation type="submission" date="2018-06" db="EMBL/GenBank/DDBJ databases">
        <authorList>
            <person name="Zhirakovskaya E."/>
        </authorList>
    </citation>
    <scope>NUCLEOTIDE SEQUENCE</scope>
</reference>
<feature type="domain" description="HMA" evidence="1">
    <location>
        <begin position="3"/>
        <end position="67"/>
    </location>
</feature>
<dbReference type="InterPro" id="IPR006121">
    <property type="entry name" value="HMA_dom"/>
</dbReference>